<sequence length="56" mass="6038">MSKAHFSSGIITQVSCPPMESPSIEYPSKSTHLRLTAARALLYSSSSSIARLIAEK</sequence>
<name>A0A2P2J9G1_RHIMU</name>
<accession>A0A2P2J9G1</accession>
<reference evidence="1" key="1">
    <citation type="submission" date="2018-02" db="EMBL/GenBank/DDBJ databases">
        <title>Rhizophora mucronata_Transcriptome.</title>
        <authorList>
            <person name="Meera S.P."/>
            <person name="Sreeshan A."/>
            <person name="Augustine A."/>
        </authorList>
    </citation>
    <scope>NUCLEOTIDE SEQUENCE</scope>
    <source>
        <tissue evidence="1">Leaf</tissue>
    </source>
</reference>
<evidence type="ECO:0000313" key="1">
    <source>
        <dbReference type="EMBL" id="MBW90114.1"/>
    </source>
</evidence>
<protein>
    <submittedName>
        <fullName evidence="1">Uncharacterized protein MANES_13G064700</fullName>
    </submittedName>
</protein>
<dbReference type="EMBL" id="GGEC01009631">
    <property type="protein sequence ID" value="MBW90114.1"/>
    <property type="molecule type" value="Transcribed_RNA"/>
</dbReference>
<organism evidence="1">
    <name type="scientific">Rhizophora mucronata</name>
    <name type="common">Asiatic mangrove</name>
    <dbReference type="NCBI Taxonomy" id="61149"/>
    <lineage>
        <taxon>Eukaryota</taxon>
        <taxon>Viridiplantae</taxon>
        <taxon>Streptophyta</taxon>
        <taxon>Embryophyta</taxon>
        <taxon>Tracheophyta</taxon>
        <taxon>Spermatophyta</taxon>
        <taxon>Magnoliopsida</taxon>
        <taxon>eudicotyledons</taxon>
        <taxon>Gunneridae</taxon>
        <taxon>Pentapetalae</taxon>
        <taxon>rosids</taxon>
        <taxon>fabids</taxon>
        <taxon>Malpighiales</taxon>
        <taxon>Rhizophoraceae</taxon>
        <taxon>Rhizophora</taxon>
    </lineage>
</organism>
<proteinExistence type="predicted"/>
<dbReference type="AlphaFoldDB" id="A0A2P2J9G1"/>